<name>A0A5B9QT07_9BACT</name>
<keyword evidence="2" id="KW-1185">Reference proteome</keyword>
<dbReference type="Proteomes" id="UP000325286">
    <property type="component" value="Chromosome"/>
</dbReference>
<reference evidence="1 2" key="1">
    <citation type="submission" date="2019-08" db="EMBL/GenBank/DDBJ databases">
        <title>Deep-cultivation of Planctomycetes and their phenomic and genomic characterization uncovers novel biology.</title>
        <authorList>
            <person name="Wiegand S."/>
            <person name="Jogler M."/>
            <person name="Boedeker C."/>
            <person name="Pinto D."/>
            <person name="Vollmers J."/>
            <person name="Rivas-Marin E."/>
            <person name="Kohn T."/>
            <person name="Peeters S.H."/>
            <person name="Heuer A."/>
            <person name="Rast P."/>
            <person name="Oberbeckmann S."/>
            <person name="Bunk B."/>
            <person name="Jeske O."/>
            <person name="Meyerdierks A."/>
            <person name="Storesund J.E."/>
            <person name="Kallscheuer N."/>
            <person name="Luecker S."/>
            <person name="Lage O.M."/>
            <person name="Pohl T."/>
            <person name="Merkel B.J."/>
            <person name="Hornburger P."/>
            <person name="Mueller R.-W."/>
            <person name="Bruemmer F."/>
            <person name="Labrenz M."/>
            <person name="Spormann A.M."/>
            <person name="Op den Camp H."/>
            <person name="Overmann J."/>
            <person name="Amann R."/>
            <person name="Jetten M.S.M."/>
            <person name="Mascher T."/>
            <person name="Medema M.H."/>
            <person name="Devos D.P."/>
            <person name="Kaster A.-K."/>
            <person name="Ovreas L."/>
            <person name="Rohde M."/>
            <person name="Galperin M.Y."/>
            <person name="Jogler C."/>
        </authorList>
    </citation>
    <scope>NUCLEOTIDE SEQUENCE [LARGE SCALE GENOMIC DNA]</scope>
    <source>
        <strain evidence="1 2">UC8</strain>
    </source>
</reference>
<organism evidence="1 2">
    <name type="scientific">Roseimaritima ulvae</name>
    <dbReference type="NCBI Taxonomy" id="980254"/>
    <lineage>
        <taxon>Bacteria</taxon>
        <taxon>Pseudomonadati</taxon>
        <taxon>Planctomycetota</taxon>
        <taxon>Planctomycetia</taxon>
        <taxon>Pirellulales</taxon>
        <taxon>Pirellulaceae</taxon>
        <taxon>Roseimaritima</taxon>
    </lineage>
</organism>
<accession>A0A5B9QT07</accession>
<evidence type="ECO:0000313" key="1">
    <source>
        <dbReference type="EMBL" id="QEG40870.1"/>
    </source>
</evidence>
<evidence type="ECO:0000313" key="2">
    <source>
        <dbReference type="Proteomes" id="UP000325286"/>
    </source>
</evidence>
<proteinExistence type="predicted"/>
<sequence length="62" mass="6641">MGTNARRLGRTVPALRALVGLPFLHRGLTPPAEIVSALRAWSGHALSFRRHSMPGFRPGGPA</sequence>
<dbReference type="EMBL" id="CP042914">
    <property type="protein sequence ID" value="QEG40870.1"/>
    <property type="molecule type" value="Genomic_DNA"/>
</dbReference>
<dbReference type="AlphaFoldDB" id="A0A5B9QT07"/>
<gene>
    <name evidence="1" type="ORF">UC8_28880</name>
</gene>
<dbReference type="KEGG" id="rul:UC8_28880"/>
<protein>
    <submittedName>
        <fullName evidence="1">Uncharacterized protein</fullName>
    </submittedName>
</protein>